<dbReference type="Pfam" id="PF00400">
    <property type="entry name" value="WD40"/>
    <property type="match status" value="3"/>
</dbReference>
<dbReference type="InterPro" id="IPR001680">
    <property type="entry name" value="WD40_rpt"/>
</dbReference>
<dbReference type="InterPro" id="IPR046351">
    <property type="entry name" value="UTP4"/>
</dbReference>
<dbReference type="GO" id="GO:0003723">
    <property type="term" value="F:RNA binding"/>
    <property type="evidence" value="ECO:0007669"/>
    <property type="project" value="TreeGrafter"/>
</dbReference>
<dbReference type="OrthoDB" id="8883818at2759"/>
<reference evidence="1 2" key="1">
    <citation type="submission" date="2018-12" db="EMBL/GenBank/DDBJ databases">
        <authorList>
            <person name="Tiukova I."/>
            <person name="Dainat J."/>
        </authorList>
    </citation>
    <scope>NUCLEOTIDE SEQUENCE [LARGE SCALE GENOMIC DNA]</scope>
</reference>
<evidence type="ECO:0000313" key="2">
    <source>
        <dbReference type="Proteomes" id="UP000290900"/>
    </source>
</evidence>
<sequence>MDIHRCRFVDYTPESVTSLAFSHRSNSDEPTPRSLRLAVGRADGSIEIWNPRNSQSDWLLESSVTGGSGRSVEGLVWATKDSSSRLFSIGGSTFLSEWDLNRGVPLKNQDCNAGVIWSCAINNSQDKIAVGCDNGTVVVVDISGGPGVIEHEAVLQKQQSRVLCLCWINNDMIIGGCADGRIRCWSYSGDNKGRLLQTLRVDKSKVESTLVWSVIALPGGKQFVSGDSTGSVKIWDLKHLALQQSFTVHEADVLCLTADPKGTHFFSAGVDRKIFNFSLTKLGKNASKWVNSTNRLLHGNDIRTMASFQSKNADLLVSGGVERIVLVNSMENFQSSIAIKLPIHRISSNVIVNQEKRLIIMWQHQQVKIWMLGAEDHTKKLMAKLSLSDPEDISSVAVSKNGRYLAVARISTIRLFELILLENKLQVIKVASSLLNSMGARLIRFAEEEKLLLMCDIDNEISSVQFNADDDEDDEENISEFDDEQKPEAYDMPESLVSDYSHNYTQFVVSHSGSLVALSNFDGCIDILNLDTKESKRLLRMNDSPTALNFTPRDTLLVATVSHKVLEFDVKGLKGVNIYTEWSRKNSELLPAQFIKLAGQPFGIFENNNRFWVYGSDWLCSFDALKNISSTKHGKKRSANGTITGDNTISDFNDKTFWRTFNYKSLLLVDRLSDHELVVVERPVEEMPSVPAFRLSKISL</sequence>
<dbReference type="EMBL" id="CAACVR010000001">
    <property type="protein sequence ID" value="VEU19984.1"/>
    <property type="molecule type" value="Genomic_DNA"/>
</dbReference>
<dbReference type="InParanoid" id="A0A448YGB2"/>
<dbReference type="GO" id="GO:0034455">
    <property type="term" value="C:t-UTP complex"/>
    <property type="evidence" value="ECO:0007669"/>
    <property type="project" value="TreeGrafter"/>
</dbReference>
<dbReference type="Gene3D" id="2.130.10.10">
    <property type="entry name" value="YVTN repeat-like/Quinoprotein amine dehydrogenase"/>
    <property type="match status" value="3"/>
</dbReference>
<protein>
    <submittedName>
        <fullName evidence="1">DEKNAAC100216</fullName>
    </submittedName>
</protein>
<accession>A0A448YGB2</accession>
<dbReference type="GO" id="GO:0030686">
    <property type="term" value="C:90S preribosome"/>
    <property type="evidence" value="ECO:0007669"/>
    <property type="project" value="InterPro"/>
</dbReference>
<gene>
    <name evidence="1" type="ORF">BRENAR_LOCUS719</name>
</gene>
<dbReference type="AlphaFoldDB" id="A0A448YGB2"/>
<dbReference type="FunCoup" id="A0A448YGB2">
    <property type="interactions" value="979"/>
</dbReference>
<evidence type="ECO:0000313" key="1">
    <source>
        <dbReference type="EMBL" id="VEU19984.1"/>
    </source>
</evidence>
<keyword evidence="2" id="KW-1185">Reference proteome</keyword>
<dbReference type="InterPro" id="IPR015943">
    <property type="entry name" value="WD40/YVTN_repeat-like_dom_sf"/>
</dbReference>
<dbReference type="Proteomes" id="UP000290900">
    <property type="component" value="Unassembled WGS sequence"/>
</dbReference>
<dbReference type="STRING" id="13370.A0A448YGB2"/>
<dbReference type="InterPro" id="IPR036322">
    <property type="entry name" value="WD40_repeat_dom_sf"/>
</dbReference>
<proteinExistence type="predicted"/>
<dbReference type="PANTHER" id="PTHR44163">
    <property type="entry name" value="U3 SMALL NUCLEOLAR RNA-ASSOCIATED PROTEIN 4 HOMOLOG"/>
    <property type="match status" value="1"/>
</dbReference>
<dbReference type="GO" id="GO:0000462">
    <property type="term" value="P:maturation of SSU-rRNA from tricistronic rRNA transcript (SSU-rRNA, 5.8S rRNA, LSU-rRNA)"/>
    <property type="evidence" value="ECO:0007669"/>
    <property type="project" value="InterPro"/>
</dbReference>
<dbReference type="SUPFAM" id="SSF50978">
    <property type="entry name" value="WD40 repeat-like"/>
    <property type="match status" value="1"/>
</dbReference>
<dbReference type="SUPFAM" id="SSF82171">
    <property type="entry name" value="DPP6 N-terminal domain-like"/>
    <property type="match status" value="1"/>
</dbReference>
<organism evidence="1 2">
    <name type="scientific">Brettanomyces naardenensis</name>
    <name type="common">Yeast</name>
    <dbReference type="NCBI Taxonomy" id="13370"/>
    <lineage>
        <taxon>Eukaryota</taxon>
        <taxon>Fungi</taxon>
        <taxon>Dikarya</taxon>
        <taxon>Ascomycota</taxon>
        <taxon>Saccharomycotina</taxon>
        <taxon>Pichiomycetes</taxon>
        <taxon>Pichiales</taxon>
        <taxon>Pichiaceae</taxon>
        <taxon>Brettanomyces</taxon>
    </lineage>
</organism>
<dbReference type="GO" id="GO:0032040">
    <property type="term" value="C:small-subunit processome"/>
    <property type="evidence" value="ECO:0007669"/>
    <property type="project" value="TreeGrafter"/>
</dbReference>
<name>A0A448YGB2_BRENA</name>
<dbReference type="SMART" id="SM00320">
    <property type="entry name" value="WD40"/>
    <property type="match status" value="8"/>
</dbReference>
<dbReference type="PANTHER" id="PTHR44163:SF1">
    <property type="entry name" value="U3 SMALL NUCLEOLAR RNA-ASSOCIATED PROTEIN 4 HOMOLOG"/>
    <property type="match status" value="1"/>
</dbReference>